<gene>
    <name evidence="2" type="ORF">PVAND_001707</name>
</gene>
<comment type="caution">
    <text evidence="2">The sequence shown here is derived from an EMBL/GenBank/DDBJ whole genome shotgun (WGS) entry which is preliminary data.</text>
</comment>
<dbReference type="Proteomes" id="UP001107558">
    <property type="component" value="Chromosome 3"/>
</dbReference>
<sequence>MTTTGSKGLKILVCVVVILNFVNCEIIHNDPRERDLNLVENEDVQFPIILVPDAYYDKRNNVNKFKNLMINKDNPGPFLEEDGQRDEQIYYIPRVGGVNGKRGVISWIPQSRLRNFRQSSGYSRVA</sequence>
<protein>
    <submittedName>
        <fullName evidence="2">Uncharacterized protein</fullName>
    </submittedName>
</protein>
<organism evidence="2 3">
    <name type="scientific">Polypedilum vanderplanki</name>
    <name type="common">Sleeping chironomid midge</name>
    <dbReference type="NCBI Taxonomy" id="319348"/>
    <lineage>
        <taxon>Eukaryota</taxon>
        <taxon>Metazoa</taxon>
        <taxon>Ecdysozoa</taxon>
        <taxon>Arthropoda</taxon>
        <taxon>Hexapoda</taxon>
        <taxon>Insecta</taxon>
        <taxon>Pterygota</taxon>
        <taxon>Neoptera</taxon>
        <taxon>Endopterygota</taxon>
        <taxon>Diptera</taxon>
        <taxon>Nematocera</taxon>
        <taxon>Chironomoidea</taxon>
        <taxon>Chironomidae</taxon>
        <taxon>Chironominae</taxon>
        <taxon>Polypedilum</taxon>
        <taxon>Polypedilum</taxon>
    </lineage>
</organism>
<feature type="chain" id="PRO_5039915317" evidence="1">
    <location>
        <begin position="25"/>
        <end position="126"/>
    </location>
</feature>
<keyword evidence="1" id="KW-0732">Signal</keyword>
<keyword evidence="3" id="KW-1185">Reference proteome</keyword>
<evidence type="ECO:0000313" key="3">
    <source>
        <dbReference type="Proteomes" id="UP001107558"/>
    </source>
</evidence>
<name>A0A9J6BNQ5_POLVA</name>
<dbReference type="AlphaFoldDB" id="A0A9J6BNQ5"/>
<dbReference type="EMBL" id="JADBJN010000003">
    <property type="protein sequence ID" value="KAG5671513.1"/>
    <property type="molecule type" value="Genomic_DNA"/>
</dbReference>
<reference evidence="2" key="1">
    <citation type="submission" date="2021-03" db="EMBL/GenBank/DDBJ databases">
        <title>Chromosome level genome of the anhydrobiotic midge Polypedilum vanderplanki.</title>
        <authorList>
            <person name="Yoshida Y."/>
            <person name="Kikawada T."/>
            <person name="Gusev O."/>
        </authorList>
    </citation>
    <scope>NUCLEOTIDE SEQUENCE</scope>
    <source>
        <strain evidence="2">NIAS01</strain>
        <tissue evidence="2">Whole body or cell culture</tissue>
    </source>
</reference>
<dbReference type="OrthoDB" id="7734047at2759"/>
<feature type="signal peptide" evidence="1">
    <location>
        <begin position="1"/>
        <end position="24"/>
    </location>
</feature>
<evidence type="ECO:0000313" key="2">
    <source>
        <dbReference type="EMBL" id="KAG5671513.1"/>
    </source>
</evidence>
<evidence type="ECO:0000256" key="1">
    <source>
        <dbReference type="SAM" id="SignalP"/>
    </source>
</evidence>
<proteinExistence type="predicted"/>
<accession>A0A9J6BNQ5</accession>